<dbReference type="Pfam" id="PF03094">
    <property type="entry name" value="Mlo"/>
    <property type="match status" value="2"/>
</dbReference>
<keyword evidence="4" id="KW-0611">Plant defense</keyword>
<feature type="transmembrane region" description="Helical" evidence="8">
    <location>
        <begin position="397"/>
        <end position="418"/>
    </location>
</feature>
<dbReference type="GO" id="GO:0016020">
    <property type="term" value="C:membrane"/>
    <property type="evidence" value="ECO:0007669"/>
    <property type="project" value="UniProtKB-SubCell"/>
</dbReference>
<dbReference type="AlphaFoldDB" id="A0ABD3LN58"/>
<evidence type="ECO:0000256" key="4">
    <source>
        <dbReference type="ARBA" id="ARBA00022821"/>
    </source>
</evidence>
<sequence length="672" mass="77221">MAVAGVDENSLEYTPTWVVAVVCFSILFISIVVDRFIRCAGQYLEDSKWWPLVGGSRKIKDELMLLGVISLLLTVFQTRIAKICISERLDNVLLPCKKPDSSSAVANFITSSSASSATRGRHLLAVASDTTDYCSQKGKVALLSVEAVHQLDVFIFVLATFHVILCVVKVLSMIIQWSMLEIYDEWSQKDDIQIVLTKILERYKNPLGSFRYMLVSILQKTFTSLTEHEYIALRQNFIAARNPKEPGKDFQKYIMRTLQKDFEKMMGIRWYLWLCAVIYLLVNVAGWNAHFWISFIPFTLMVIISIKLERMIMQLAKEVAKKHQHDKDKSSENSAKDLVFKFSEDDFWFAGLKMVGRLLHIVLFVNSLELAFFFFIMFQYGLHSCIVGKVGFVVPRIVMGVIVQIVCSSRILPLHAIIQSQRLKDREWWPLVGGSRKMKDELMLLGLISLLLTVFQTGIGKICISERLDNILLPCKKPNSSSAVANFNTSSFASGATRGRRLHSVASHTTDYCSKKGKVALLSVEALHQLDIFIFVLATFHVVLCVLKVLSMVCYDILIIQWRRLEIYDREIRSKQREREVFTEILEGYKSPLGLFRHLEELFDERPNIVLHFPLQLVSTLQKSFTSLTEREYIALRANFIEARHPKNPEKDFQKYITRTLQKDFEKMMAIR</sequence>
<feature type="transmembrane region" description="Helical" evidence="8">
    <location>
        <begin position="442"/>
        <end position="459"/>
    </location>
</feature>
<evidence type="ECO:0000256" key="2">
    <source>
        <dbReference type="ARBA" id="ARBA00006574"/>
    </source>
</evidence>
<keyword evidence="5 8" id="KW-1133">Transmembrane helix</keyword>
<proteinExistence type="inferred from homology"/>
<dbReference type="InterPro" id="IPR004326">
    <property type="entry name" value="Mlo"/>
</dbReference>
<evidence type="ECO:0000256" key="8">
    <source>
        <dbReference type="SAM" id="Phobius"/>
    </source>
</evidence>
<comment type="subcellular location">
    <subcellularLocation>
        <location evidence="1">Membrane</location>
        <topology evidence="1">Multi-pass membrane protein</topology>
    </subcellularLocation>
</comment>
<evidence type="ECO:0008006" key="11">
    <source>
        <dbReference type="Google" id="ProtNLM"/>
    </source>
</evidence>
<keyword evidence="7" id="KW-0568">Pathogenesis-related protein</keyword>
<feature type="transmembrane region" description="Helical" evidence="8">
    <location>
        <begin position="17"/>
        <end position="37"/>
    </location>
</feature>
<keyword evidence="6 8" id="KW-0472">Membrane</keyword>
<organism evidence="9 10">
    <name type="scientific">Eucalyptus globulus</name>
    <name type="common">Tasmanian blue gum</name>
    <dbReference type="NCBI Taxonomy" id="34317"/>
    <lineage>
        <taxon>Eukaryota</taxon>
        <taxon>Viridiplantae</taxon>
        <taxon>Streptophyta</taxon>
        <taxon>Embryophyta</taxon>
        <taxon>Tracheophyta</taxon>
        <taxon>Spermatophyta</taxon>
        <taxon>Magnoliopsida</taxon>
        <taxon>eudicotyledons</taxon>
        <taxon>Gunneridae</taxon>
        <taxon>Pentapetalae</taxon>
        <taxon>rosids</taxon>
        <taxon>malvids</taxon>
        <taxon>Myrtales</taxon>
        <taxon>Myrtaceae</taxon>
        <taxon>Myrtoideae</taxon>
        <taxon>Eucalypteae</taxon>
        <taxon>Eucalyptus</taxon>
    </lineage>
</organism>
<accession>A0ABD3LN58</accession>
<evidence type="ECO:0000313" key="10">
    <source>
        <dbReference type="Proteomes" id="UP001634007"/>
    </source>
</evidence>
<evidence type="ECO:0000256" key="5">
    <source>
        <dbReference type="ARBA" id="ARBA00022989"/>
    </source>
</evidence>
<feature type="transmembrane region" description="Helical" evidence="8">
    <location>
        <begin position="291"/>
        <end position="308"/>
    </location>
</feature>
<evidence type="ECO:0000256" key="7">
    <source>
        <dbReference type="ARBA" id="ARBA00023265"/>
    </source>
</evidence>
<evidence type="ECO:0000256" key="3">
    <source>
        <dbReference type="ARBA" id="ARBA00022692"/>
    </source>
</evidence>
<feature type="transmembrane region" description="Helical" evidence="8">
    <location>
        <begin position="532"/>
        <end position="555"/>
    </location>
</feature>
<feature type="transmembrane region" description="Helical" evidence="8">
    <location>
        <begin position="358"/>
        <end position="377"/>
    </location>
</feature>
<keyword evidence="10" id="KW-1185">Reference proteome</keyword>
<name>A0ABD3LN58_EUCGL</name>
<reference evidence="9 10" key="1">
    <citation type="submission" date="2024-11" db="EMBL/GenBank/DDBJ databases">
        <title>Chromosome-level genome assembly of Eucalyptus globulus Labill. provides insights into its genome evolution.</title>
        <authorList>
            <person name="Li X."/>
        </authorList>
    </citation>
    <scope>NUCLEOTIDE SEQUENCE [LARGE SCALE GENOMIC DNA]</scope>
    <source>
        <strain evidence="9">CL2024</strain>
        <tissue evidence="9">Fresh tender leaves</tissue>
    </source>
</reference>
<dbReference type="GO" id="GO:0006952">
    <property type="term" value="P:defense response"/>
    <property type="evidence" value="ECO:0007669"/>
    <property type="project" value="UniProtKB-KW"/>
</dbReference>
<dbReference type="PANTHER" id="PTHR31942:SF74">
    <property type="entry name" value="MLO-LIKE PROTEIN 15"/>
    <property type="match status" value="1"/>
</dbReference>
<dbReference type="EMBL" id="JBJKBG010000001">
    <property type="protein sequence ID" value="KAL3752893.1"/>
    <property type="molecule type" value="Genomic_DNA"/>
</dbReference>
<dbReference type="PANTHER" id="PTHR31942">
    <property type="entry name" value="MLO-LIKE PROTEIN 1"/>
    <property type="match status" value="1"/>
</dbReference>
<evidence type="ECO:0000313" key="9">
    <source>
        <dbReference type="EMBL" id="KAL3752893.1"/>
    </source>
</evidence>
<gene>
    <name evidence="9" type="ORF">ACJRO7_000313</name>
</gene>
<evidence type="ECO:0000256" key="1">
    <source>
        <dbReference type="ARBA" id="ARBA00004141"/>
    </source>
</evidence>
<dbReference type="Proteomes" id="UP001634007">
    <property type="component" value="Unassembled WGS sequence"/>
</dbReference>
<keyword evidence="3 8" id="KW-0812">Transmembrane</keyword>
<comment type="caution">
    <text evidence="9">The sequence shown here is derived from an EMBL/GenBank/DDBJ whole genome shotgun (WGS) entry which is preliminary data.</text>
</comment>
<protein>
    <recommendedName>
        <fullName evidence="11">MLO-like protein</fullName>
    </recommendedName>
</protein>
<evidence type="ECO:0000256" key="6">
    <source>
        <dbReference type="ARBA" id="ARBA00023136"/>
    </source>
</evidence>
<feature type="transmembrane region" description="Helical" evidence="8">
    <location>
        <begin position="153"/>
        <end position="171"/>
    </location>
</feature>
<comment type="similarity">
    <text evidence="2">Belongs to the MLO family.</text>
</comment>
<feature type="transmembrane region" description="Helical" evidence="8">
    <location>
        <begin position="268"/>
        <end position="285"/>
    </location>
</feature>
<feature type="transmembrane region" description="Helical" evidence="8">
    <location>
        <begin position="63"/>
        <end position="81"/>
    </location>
</feature>